<keyword evidence="1" id="KW-0472">Membrane</keyword>
<proteinExistence type="predicted"/>
<name>A0A955L1F7_9BACT</name>
<feature type="transmembrane region" description="Helical" evidence="1">
    <location>
        <begin position="46"/>
        <end position="66"/>
    </location>
</feature>
<feature type="transmembrane region" description="Helical" evidence="1">
    <location>
        <begin position="86"/>
        <end position="110"/>
    </location>
</feature>
<reference evidence="2" key="1">
    <citation type="submission" date="2020-04" db="EMBL/GenBank/DDBJ databases">
        <authorList>
            <person name="Zhang T."/>
        </authorList>
    </citation>
    <scope>NUCLEOTIDE SEQUENCE</scope>
    <source>
        <strain evidence="2">HKST-UBA15</strain>
    </source>
</reference>
<evidence type="ECO:0000313" key="3">
    <source>
        <dbReference type="Proteomes" id="UP000745577"/>
    </source>
</evidence>
<feature type="transmembrane region" description="Helical" evidence="1">
    <location>
        <begin position="122"/>
        <end position="146"/>
    </location>
</feature>
<protein>
    <recommendedName>
        <fullName evidence="4">Yip1 domain-containing protein</fullName>
    </recommendedName>
</protein>
<gene>
    <name evidence="2" type="ORF">KC675_04850</name>
</gene>
<comment type="caution">
    <text evidence="2">The sequence shown here is derived from an EMBL/GenBank/DDBJ whole genome shotgun (WGS) entry which is preliminary data.</text>
</comment>
<organism evidence="2 3">
    <name type="scientific">Candidatus Dojkabacteria bacterium</name>
    <dbReference type="NCBI Taxonomy" id="2099670"/>
    <lineage>
        <taxon>Bacteria</taxon>
        <taxon>Candidatus Dojkabacteria</taxon>
    </lineage>
</organism>
<accession>A0A955L1F7</accession>
<evidence type="ECO:0000313" key="2">
    <source>
        <dbReference type="EMBL" id="MCA9380480.1"/>
    </source>
</evidence>
<dbReference type="AlphaFoldDB" id="A0A955L1F7"/>
<keyword evidence="1" id="KW-1133">Transmembrane helix</keyword>
<reference evidence="2" key="2">
    <citation type="journal article" date="2021" name="Microbiome">
        <title>Successional dynamics and alternative stable states in a saline activated sludge microbial community over 9 years.</title>
        <authorList>
            <person name="Wang Y."/>
            <person name="Ye J."/>
            <person name="Ju F."/>
            <person name="Liu L."/>
            <person name="Boyd J.A."/>
            <person name="Deng Y."/>
            <person name="Parks D.H."/>
            <person name="Jiang X."/>
            <person name="Yin X."/>
            <person name="Woodcroft B.J."/>
            <person name="Tyson G.W."/>
            <person name="Hugenholtz P."/>
            <person name="Polz M.F."/>
            <person name="Zhang T."/>
        </authorList>
    </citation>
    <scope>NUCLEOTIDE SEQUENCE</scope>
    <source>
        <strain evidence="2">HKST-UBA15</strain>
    </source>
</reference>
<dbReference type="Proteomes" id="UP000745577">
    <property type="component" value="Unassembled WGS sequence"/>
</dbReference>
<sequence>MKIVIKKPGIKFPKVKTADKSFSFMDSLKYIYDYENFSRRYLPPTLVKLVIFTLISSLITFSTYFLTSYIRANNLAFNEIVEQVVFLNYAMWGAYLMFVLGINLLLVLLFRLLKIEQNDIKFLLNQITIAVGAYLFMRIVAMLIILADEKLPFEINIEYSFFNFNLLTVLFVAQITVALLVYNYLLLNLPERFKNKKLITMFVAVIYVASLWTLIAP</sequence>
<evidence type="ECO:0008006" key="4">
    <source>
        <dbReference type="Google" id="ProtNLM"/>
    </source>
</evidence>
<evidence type="ECO:0000256" key="1">
    <source>
        <dbReference type="SAM" id="Phobius"/>
    </source>
</evidence>
<feature type="transmembrane region" description="Helical" evidence="1">
    <location>
        <begin position="166"/>
        <end position="186"/>
    </location>
</feature>
<feature type="transmembrane region" description="Helical" evidence="1">
    <location>
        <begin position="198"/>
        <end position="215"/>
    </location>
</feature>
<keyword evidence="1" id="KW-0812">Transmembrane</keyword>
<dbReference type="EMBL" id="JAGQLL010000070">
    <property type="protein sequence ID" value="MCA9380480.1"/>
    <property type="molecule type" value="Genomic_DNA"/>
</dbReference>